<evidence type="ECO:0000256" key="6">
    <source>
        <dbReference type="ARBA" id="ARBA00022884"/>
    </source>
</evidence>
<dbReference type="SUPFAM" id="SSF50249">
    <property type="entry name" value="Nucleic acid-binding proteins"/>
    <property type="match status" value="1"/>
</dbReference>
<organism evidence="11 12">
    <name type="scientific">Apodemus speciosus</name>
    <name type="common">Large Japanese field mouse</name>
    <dbReference type="NCBI Taxonomy" id="105296"/>
    <lineage>
        <taxon>Eukaryota</taxon>
        <taxon>Metazoa</taxon>
        <taxon>Chordata</taxon>
        <taxon>Craniata</taxon>
        <taxon>Vertebrata</taxon>
        <taxon>Euteleostomi</taxon>
        <taxon>Mammalia</taxon>
        <taxon>Eutheria</taxon>
        <taxon>Euarchontoglires</taxon>
        <taxon>Glires</taxon>
        <taxon>Rodentia</taxon>
        <taxon>Myomorpha</taxon>
        <taxon>Muroidea</taxon>
        <taxon>Muridae</taxon>
        <taxon>Murinae</taxon>
        <taxon>Apodemus</taxon>
    </lineage>
</organism>
<dbReference type="InterPro" id="IPR027408">
    <property type="entry name" value="PNPase/RNase_PH_dom_sf"/>
</dbReference>
<dbReference type="PANTHER" id="PTHR11252:SF0">
    <property type="entry name" value="POLYRIBONUCLEOTIDE NUCLEOTIDYLTRANSFERASE 1, MITOCHONDRIAL"/>
    <property type="match status" value="1"/>
</dbReference>
<keyword evidence="3" id="KW-0963">Cytoplasm</keyword>
<dbReference type="InterPro" id="IPR036345">
    <property type="entry name" value="ExoRNase_PH_dom2_sf"/>
</dbReference>
<feature type="domain" description="S1 motif" evidence="10">
    <location>
        <begin position="673"/>
        <end position="744"/>
    </location>
</feature>
<dbReference type="Gene3D" id="3.30.230.70">
    <property type="entry name" value="GHMP Kinase, N-terminal domain"/>
    <property type="match status" value="2"/>
</dbReference>
<evidence type="ECO:0000256" key="3">
    <source>
        <dbReference type="ARBA" id="ARBA00022490"/>
    </source>
</evidence>
<dbReference type="InterPro" id="IPR036612">
    <property type="entry name" value="KH_dom_type_1_sf"/>
</dbReference>
<dbReference type="Pfam" id="PF03726">
    <property type="entry name" value="PNPase"/>
    <property type="match status" value="1"/>
</dbReference>
<evidence type="ECO:0000256" key="1">
    <source>
        <dbReference type="ARBA" id="ARBA00007404"/>
    </source>
</evidence>
<dbReference type="Pfam" id="PF03725">
    <property type="entry name" value="RNase_PH_C"/>
    <property type="match status" value="1"/>
</dbReference>
<evidence type="ECO:0000256" key="5">
    <source>
        <dbReference type="ARBA" id="ARBA00022695"/>
    </source>
</evidence>
<dbReference type="Gene3D" id="2.40.50.140">
    <property type="entry name" value="Nucleic acid-binding proteins"/>
    <property type="match status" value="1"/>
</dbReference>
<comment type="similarity">
    <text evidence="1">Belongs to the polyribonucleotide nucleotidyltransferase family.</text>
</comment>
<dbReference type="Pfam" id="PF00013">
    <property type="entry name" value="KH_1"/>
    <property type="match status" value="1"/>
</dbReference>
<dbReference type="PIRSF" id="PIRSF005499">
    <property type="entry name" value="PNPase"/>
    <property type="match status" value="1"/>
</dbReference>
<dbReference type="NCBIfam" id="NF008805">
    <property type="entry name" value="PRK11824.1"/>
    <property type="match status" value="1"/>
</dbReference>
<feature type="region of interest" description="Disordered" evidence="9">
    <location>
        <begin position="759"/>
        <end position="778"/>
    </location>
</feature>
<dbReference type="SUPFAM" id="SSF54211">
    <property type="entry name" value="Ribosomal protein S5 domain 2-like"/>
    <property type="match status" value="2"/>
</dbReference>
<dbReference type="InterPro" id="IPR001247">
    <property type="entry name" value="ExoRNase_PH_dom1"/>
</dbReference>
<dbReference type="InterPro" id="IPR036456">
    <property type="entry name" value="PNPase_PH_RNA-bd_sf"/>
</dbReference>
<keyword evidence="12" id="KW-1185">Reference proteome</keyword>
<evidence type="ECO:0000256" key="2">
    <source>
        <dbReference type="ARBA" id="ARBA00012416"/>
    </source>
</evidence>
<comment type="caution">
    <text evidence="11">The sequence shown here is derived from an EMBL/GenBank/DDBJ whole genome shotgun (WGS) entry which is preliminary data.</text>
</comment>
<dbReference type="EC" id="2.7.7.8" evidence="2"/>
<dbReference type="SUPFAM" id="SSF55666">
    <property type="entry name" value="Ribonuclease PH domain 2-like"/>
    <property type="match status" value="2"/>
</dbReference>
<evidence type="ECO:0000313" key="12">
    <source>
        <dbReference type="Proteomes" id="UP001623349"/>
    </source>
</evidence>
<dbReference type="EMBL" id="BAAFST010000011">
    <property type="protein sequence ID" value="GAB1295874.1"/>
    <property type="molecule type" value="Genomic_DNA"/>
</dbReference>
<dbReference type="InterPro" id="IPR004088">
    <property type="entry name" value="KH_dom_type_1"/>
</dbReference>
<dbReference type="Pfam" id="PF01138">
    <property type="entry name" value="RNase_PH"/>
    <property type="match status" value="2"/>
</dbReference>
<accession>A0ABQ0F9C5</accession>
<protein>
    <recommendedName>
        <fullName evidence="2">polyribonucleotide nucleotidyltransferase</fullName>
        <ecNumber evidence="2">2.7.7.8</ecNumber>
    </recommendedName>
    <alternativeName>
        <fullName evidence="7">Polynucleotide phosphorylase 1</fullName>
    </alternativeName>
</protein>
<keyword evidence="6 8" id="KW-0694">RNA-binding</keyword>
<evidence type="ECO:0000256" key="4">
    <source>
        <dbReference type="ARBA" id="ARBA00022679"/>
    </source>
</evidence>
<dbReference type="InterPro" id="IPR012340">
    <property type="entry name" value="NA-bd_OB-fold"/>
</dbReference>
<keyword evidence="4" id="KW-0808">Transferase</keyword>
<dbReference type="Gene3D" id="3.30.1370.10">
    <property type="entry name" value="K Homology domain, type 1"/>
    <property type="match status" value="1"/>
</dbReference>
<dbReference type="InterPro" id="IPR003029">
    <property type="entry name" value="S1_domain"/>
</dbReference>
<dbReference type="SUPFAM" id="SSF46915">
    <property type="entry name" value="Polynucleotide phosphorylase/guanosine pentaphosphate synthase (PNPase/GPSI), domain 3"/>
    <property type="match status" value="1"/>
</dbReference>
<dbReference type="SMART" id="SM00322">
    <property type="entry name" value="KH"/>
    <property type="match status" value="1"/>
</dbReference>
<dbReference type="Gene3D" id="1.10.10.400">
    <property type="entry name" value="Polyribonucleotide nucleotidyltransferase, RNA-binding domain"/>
    <property type="match status" value="1"/>
</dbReference>
<evidence type="ECO:0000256" key="7">
    <source>
        <dbReference type="ARBA" id="ARBA00031451"/>
    </source>
</evidence>
<feature type="compositionally biased region" description="Polar residues" evidence="9">
    <location>
        <begin position="769"/>
        <end position="778"/>
    </location>
</feature>
<dbReference type="PROSITE" id="PS50084">
    <property type="entry name" value="KH_TYPE_1"/>
    <property type="match status" value="1"/>
</dbReference>
<dbReference type="Pfam" id="PF00575">
    <property type="entry name" value="S1"/>
    <property type="match status" value="1"/>
</dbReference>
<evidence type="ECO:0000256" key="8">
    <source>
        <dbReference type="PROSITE-ProRule" id="PRU00117"/>
    </source>
</evidence>
<dbReference type="SUPFAM" id="SSF54791">
    <property type="entry name" value="Eukaryotic type KH-domain (KH-domain type I)"/>
    <property type="match status" value="1"/>
</dbReference>
<reference evidence="11 12" key="1">
    <citation type="submission" date="2024-08" db="EMBL/GenBank/DDBJ databases">
        <title>The draft genome of Apodemus speciosus.</title>
        <authorList>
            <person name="Nabeshima K."/>
            <person name="Suzuki S."/>
            <person name="Onuma M."/>
        </authorList>
    </citation>
    <scope>NUCLEOTIDE SEQUENCE [LARGE SCALE GENOMIC DNA]</scope>
    <source>
        <strain evidence="11">IB14-021</strain>
    </source>
</reference>
<dbReference type="CDD" id="cd09033">
    <property type="entry name" value="KH-I_PNPT1"/>
    <property type="match status" value="1"/>
</dbReference>
<dbReference type="InterPro" id="IPR012162">
    <property type="entry name" value="PNPase"/>
</dbReference>
<dbReference type="SMART" id="SM00316">
    <property type="entry name" value="S1"/>
    <property type="match status" value="1"/>
</dbReference>
<evidence type="ECO:0000313" key="11">
    <source>
        <dbReference type="EMBL" id="GAB1295874.1"/>
    </source>
</evidence>
<name>A0ABQ0F9C5_APOSI</name>
<dbReference type="InterPro" id="IPR015848">
    <property type="entry name" value="PNPase_PH_RNA-bd_bac/org-type"/>
</dbReference>
<dbReference type="CDD" id="cd11363">
    <property type="entry name" value="RNase_PH_PNPase_1"/>
    <property type="match status" value="1"/>
</dbReference>
<dbReference type="PANTHER" id="PTHR11252">
    <property type="entry name" value="POLYRIBONUCLEOTIDE NUCLEOTIDYLTRANSFERASE"/>
    <property type="match status" value="1"/>
</dbReference>
<dbReference type="Proteomes" id="UP001623349">
    <property type="component" value="Unassembled WGS sequence"/>
</dbReference>
<dbReference type="InterPro" id="IPR015847">
    <property type="entry name" value="ExoRNase_PH_dom2"/>
</dbReference>
<proteinExistence type="inferred from homology"/>
<sequence length="778" mass="85556">METKLEISSGKLARFADGCAVVQSDTAVMVTAVSKTKPSPSQFMPLVFGFDTRKTGEGALFDLDKVDYRQKAAAAGRIPTNYLRREIGSSDKEILTSRVIDRSIRPLFPAGYFYDTQVLCNLLAVDGVNDPDVLAVNGASAALSLSDIPWNGPVGAVRIGMINGECVVNPTRREMSSSTLNLVVAGAPKGQIVMLEASAENILQQDFCHAIKVGVKYTQQIIQGIQQLVKEIGVAKRTPQKIFTPSAEIVKYTHTIAMEKLYAVFTDYEHDKVSRDEAVNKIRLDTEEHLKEKFPEVDQFEIIESFNVVAKEVFRSIILNEYKRCDGRDLTSLRNVSCEVDMFKTLHGSALFQRGQTQVLCTVTFDSLESSIKSDRIITALNGVKDKNFMLHYEFPPYATNETGKVTGVNRRELGHGALAEKALCPVIPKDFPFTIRVTSEVLESNGSSSMASACGGSLALMDADEVKQSWVPISSAVAGVAVGLVTKNNPEKGEIEDYRLLTDILDRHELSIQWYLQCPALRWTAVSSRGDYNGDMDFKLAGTNKGITALQADIKLPGVPIKIIMEAIQQASVAKKEILQTMSKTISKPRASRKENGPVVETVKVPLSKRARFVGPGGYLLKKLQAETGVTISQVDEETFSIFAPTPAAMHEARDFITEICRDDQEQQLEFGAVYTATITEIRDTGVMVKLYPNMTAVLLHNSQLDQRKVKHPTALGLEVGQEIQVKYFGRDPADGRMRLSRKVLQSPATTVLRTLNDRSSIAMGEPVSQSSSNSPP</sequence>
<dbReference type="PROSITE" id="PS50126">
    <property type="entry name" value="S1"/>
    <property type="match status" value="1"/>
</dbReference>
<evidence type="ECO:0000259" key="10">
    <source>
        <dbReference type="PROSITE" id="PS50126"/>
    </source>
</evidence>
<dbReference type="InterPro" id="IPR020568">
    <property type="entry name" value="Ribosomal_Su5_D2-typ_SF"/>
</dbReference>
<gene>
    <name evidence="11" type="ORF">APTSU1_001110900</name>
</gene>
<dbReference type="CDD" id="cd11364">
    <property type="entry name" value="RNase_PH_PNPase_2"/>
    <property type="match status" value="1"/>
</dbReference>
<evidence type="ECO:0000256" key="9">
    <source>
        <dbReference type="SAM" id="MobiDB-lite"/>
    </source>
</evidence>
<keyword evidence="5" id="KW-0548">Nucleotidyltransferase</keyword>
<dbReference type="InterPro" id="IPR004087">
    <property type="entry name" value="KH_dom"/>
</dbReference>